<keyword evidence="11" id="KW-1015">Disulfide bond</keyword>
<evidence type="ECO:0000256" key="5">
    <source>
        <dbReference type="ARBA" id="ARBA00022729"/>
    </source>
</evidence>
<dbReference type="InterPro" id="IPR020894">
    <property type="entry name" value="Cadherin_CS"/>
</dbReference>
<evidence type="ECO:0000256" key="7">
    <source>
        <dbReference type="ARBA" id="ARBA00022837"/>
    </source>
</evidence>
<dbReference type="PANTHER" id="PTHR24028:SF146">
    <property type="entry name" value="CADHERIN 96CB, ISOFORM D-RELATED"/>
    <property type="match status" value="1"/>
</dbReference>
<evidence type="ECO:0000256" key="2">
    <source>
        <dbReference type="ARBA" id="ARBA00022475"/>
    </source>
</evidence>
<keyword evidence="12" id="KW-0325">Glycoprotein</keyword>
<feature type="domain" description="Cadherin" evidence="16">
    <location>
        <begin position="574"/>
        <end position="678"/>
    </location>
</feature>
<keyword evidence="17" id="KW-1185">Reference proteome</keyword>
<evidence type="ECO:0000256" key="4">
    <source>
        <dbReference type="ARBA" id="ARBA00022692"/>
    </source>
</evidence>
<dbReference type="FunFam" id="2.60.40.60:FF:000134">
    <property type="entry name" value="protocadherin Fat 4"/>
    <property type="match status" value="1"/>
</dbReference>
<sequence length="876" mass="98712">MKCNEILQIYLLYGLIYSVVPMDISYYVKEEDSPHTYIGDIAADSNLSHPLTHQQHTLITFTQLQRTVESGSHLFNVTNSGKLYTTQTLDAESLCTYNKECSRIVKVAVRKGKTFMKILKVKIIIEDINDHQPEFPSNKIKIKFDETDGKGSTKSIPNAVDKDISLPNSKIIYKLKDKSKTFSLSIFKESDGINLLKIILEGMLDRELKDTYMLQLIARDGGSPPKEGILDIEISVIDVNDNRPTFTQKLYNTTISDTHHISSPVFVLSATDLDSGQNGNINYFLHRNTNEYDKKYFKLNHKSGEIFTNDNFFRNKRNKYKLYVEARDGGNPSLSSMSTLIINVINNQNNVPSINIDFVSPLTKTSTAISEDSQIGSFIAYVMVTDTDSGPNGQIKCNIHHKMFQLSNMGSKEYKILVKEPLDRETIDHYVVSIVCHDMGSPPLKTKKQFSVKVTDVNDVEPHFTKETFQFLTYENQKVDFPIGFINATDPDLGDGGQLTYSIINDNNNDNIPFQLTKYGFISTSQPIDREVKDIYNLQVLVKDNGTPSLNDTANIVIEILDKNDNAPYFTFPNNDPYNLDVHYHPHSKKDITILKASDKDTGNNAFLTYGILRSNDKNLFTVNSHTGVLSFSRTVYQNDAGTYELEFIVKDGGTPVQSATTAIILTLFVSNDTSPMLTAVHSQSGNNLNMTWIIIIVAAAVILSVAVVVSITMCVFKCINHFNNSSAEKDNPKFLSQTEMRQILYQTNNPVAITRNAEDIFARNLQAINPKSPYYTETEQPINEWKFSTTPRRLPPTPQNYTKDITESSGEQKCYNGTSNNLNTTLTSQKERNRGWSEGDITQQTSGVSEYSNYHPNIPPTAKSEYEQETYLAPV</sequence>
<keyword evidence="2" id="KW-1003">Cell membrane</keyword>
<feature type="region of interest" description="Disordered" evidence="14">
    <location>
        <begin position="807"/>
        <end position="876"/>
    </location>
</feature>
<feature type="compositionally biased region" description="Low complexity" evidence="14">
    <location>
        <begin position="817"/>
        <end position="829"/>
    </location>
</feature>
<keyword evidence="9 15" id="KW-1133">Transmembrane helix</keyword>
<evidence type="ECO:0000256" key="8">
    <source>
        <dbReference type="ARBA" id="ARBA00022889"/>
    </source>
</evidence>
<evidence type="ECO:0000256" key="3">
    <source>
        <dbReference type="ARBA" id="ARBA00022536"/>
    </source>
</evidence>
<dbReference type="SMART" id="SM00112">
    <property type="entry name" value="CA"/>
    <property type="match status" value="5"/>
</dbReference>
<keyword evidence="5" id="KW-0732">Signal</keyword>
<dbReference type="FunFam" id="2.60.40.60:FF:000002">
    <property type="entry name" value="Protocadherin alpha 2"/>
    <property type="match status" value="1"/>
</dbReference>
<dbReference type="PANTHER" id="PTHR24028">
    <property type="entry name" value="CADHERIN-87A"/>
    <property type="match status" value="1"/>
</dbReference>
<evidence type="ECO:0000256" key="14">
    <source>
        <dbReference type="SAM" id="MobiDB-lite"/>
    </source>
</evidence>
<feature type="domain" description="Cadherin" evidence="16">
    <location>
        <begin position="136"/>
        <end position="246"/>
    </location>
</feature>
<dbReference type="Pfam" id="PF00028">
    <property type="entry name" value="Cadherin"/>
    <property type="match status" value="5"/>
</dbReference>
<feature type="compositionally biased region" description="Polar residues" evidence="14">
    <location>
        <begin position="841"/>
        <end position="856"/>
    </location>
</feature>
<dbReference type="Gene3D" id="2.60.40.60">
    <property type="entry name" value="Cadherins"/>
    <property type="match status" value="6"/>
</dbReference>
<comment type="subcellular location">
    <subcellularLocation>
        <location evidence="1">Cell membrane</location>
        <topology evidence="1">Single-pass type I membrane protein</topology>
    </subcellularLocation>
</comment>
<keyword evidence="7 13" id="KW-0106">Calcium</keyword>
<dbReference type="GO" id="GO:0005509">
    <property type="term" value="F:calcium ion binding"/>
    <property type="evidence" value="ECO:0007669"/>
    <property type="project" value="UniProtKB-UniRule"/>
</dbReference>
<feature type="domain" description="Cadherin" evidence="16">
    <location>
        <begin position="247"/>
        <end position="354"/>
    </location>
</feature>
<dbReference type="AlphaFoldDB" id="A0A6P7T3V1"/>
<dbReference type="Proteomes" id="UP000515154">
    <property type="component" value="Linkage group LG14"/>
</dbReference>
<evidence type="ECO:0000256" key="11">
    <source>
        <dbReference type="ARBA" id="ARBA00023157"/>
    </source>
</evidence>
<evidence type="ECO:0000256" key="9">
    <source>
        <dbReference type="ARBA" id="ARBA00022989"/>
    </source>
</evidence>
<feature type="domain" description="Cadherin" evidence="16">
    <location>
        <begin position="42"/>
        <end position="135"/>
    </location>
</feature>
<accession>A0A6P7T3V1</accession>
<dbReference type="PROSITE" id="PS50268">
    <property type="entry name" value="CADHERIN_2"/>
    <property type="match status" value="6"/>
</dbReference>
<dbReference type="InterPro" id="IPR015919">
    <property type="entry name" value="Cadherin-like_sf"/>
</dbReference>
<dbReference type="CDD" id="cd11304">
    <property type="entry name" value="Cadherin_repeat"/>
    <property type="match status" value="6"/>
</dbReference>
<dbReference type="GO" id="GO:0005886">
    <property type="term" value="C:plasma membrane"/>
    <property type="evidence" value="ECO:0007669"/>
    <property type="project" value="UniProtKB-SubCell"/>
</dbReference>
<dbReference type="RefSeq" id="XP_029645429.2">
    <property type="nucleotide sequence ID" value="XM_029789569.2"/>
</dbReference>
<evidence type="ECO:0000259" key="16">
    <source>
        <dbReference type="PROSITE" id="PS50268"/>
    </source>
</evidence>
<keyword evidence="6" id="KW-0677">Repeat</keyword>
<evidence type="ECO:0000256" key="1">
    <source>
        <dbReference type="ARBA" id="ARBA00004251"/>
    </source>
</evidence>
<keyword evidence="8" id="KW-0130">Cell adhesion</keyword>
<organism evidence="17 18">
    <name type="scientific">Octopus sinensis</name>
    <name type="common">East Asian common octopus</name>
    <dbReference type="NCBI Taxonomy" id="2607531"/>
    <lineage>
        <taxon>Eukaryota</taxon>
        <taxon>Metazoa</taxon>
        <taxon>Spiralia</taxon>
        <taxon>Lophotrochozoa</taxon>
        <taxon>Mollusca</taxon>
        <taxon>Cephalopoda</taxon>
        <taxon>Coleoidea</taxon>
        <taxon>Octopodiformes</taxon>
        <taxon>Octopoda</taxon>
        <taxon>Incirrata</taxon>
        <taxon>Octopodidae</taxon>
        <taxon>Octopus</taxon>
    </lineage>
</organism>
<evidence type="ECO:0000256" key="15">
    <source>
        <dbReference type="SAM" id="Phobius"/>
    </source>
</evidence>
<evidence type="ECO:0000256" key="13">
    <source>
        <dbReference type="PROSITE-ProRule" id="PRU00043"/>
    </source>
</evidence>
<gene>
    <name evidence="18" type="primary">LOC115219407</name>
</gene>
<dbReference type="FunFam" id="2.60.40.60:FF:000007">
    <property type="entry name" value="Protocadherin alpha 2"/>
    <property type="match status" value="1"/>
</dbReference>
<name>A0A6P7T3V1_9MOLL</name>
<dbReference type="PRINTS" id="PR00205">
    <property type="entry name" value="CADHERIN"/>
</dbReference>
<evidence type="ECO:0000256" key="6">
    <source>
        <dbReference type="ARBA" id="ARBA00022737"/>
    </source>
</evidence>
<proteinExistence type="predicted"/>
<reference evidence="18" key="1">
    <citation type="submission" date="2025-08" db="UniProtKB">
        <authorList>
            <consortium name="RefSeq"/>
        </authorList>
    </citation>
    <scope>IDENTIFICATION</scope>
</reference>
<keyword evidence="4 15" id="KW-0812">Transmembrane</keyword>
<dbReference type="InterPro" id="IPR002126">
    <property type="entry name" value="Cadherin-like_dom"/>
</dbReference>
<dbReference type="GO" id="GO:0007156">
    <property type="term" value="P:homophilic cell adhesion via plasma membrane adhesion molecules"/>
    <property type="evidence" value="ECO:0007669"/>
    <property type="project" value="InterPro"/>
</dbReference>
<feature type="domain" description="Cadherin" evidence="16">
    <location>
        <begin position="465"/>
        <end position="570"/>
    </location>
</feature>
<evidence type="ECO:0000313" key="18">
    <source>
        <dbReference type="RefSeq" id="XP_029645429.2"/>
    </source>
</evidence>
<dbReference type="KEGG" id="osn:115219407"/>
<evidence type="ECO:0000256" key="10">
    <source>
        <dbReference type="ARBA" id="ARBA00023136"/>
    </source>
</evidence>
<dbReference type="InterPro" id="IPR050174">
    <property type="entry name" value="Protocadherin/Cadherin-CA"/>
</dbReference>
<keyword evidence="10 15" id="KW-0472">Membrane</keyword>
<keyword evidence="3" id="KW-0245">EGF-like domain</keyword>
<dbReference type="SUPFAM" id="SSF49313">
    <property type="entry name" value="Cadherin-like"/>
    <property type="match status" value="5"/>
</dbReference>
<protein>
    <submittedName>
        <fullName evidence="18">Protocadherin beta-15-like</fullName>
    </submittedName>
</protein>
<feature type="domain" description="Cadherin" evidence="16">
    <location>
        <begin position="361"/>
        <end position="464"/>
    </location>
</feature>
<feature type="transmembrane region" description="Helical" evidence="15">
    <location>
        <begin position="693"/>
        <end position="717"/>
    </location>
</feature>
<evidence type="ECO:0000256" key="12">
    <source>
        <dbReference type="ARBA" id="ARBA00023180"/>
    </source>
</evidence>
<dbReference type="FunFam" id="2.60.40.60:FF:000004">
    <property type="entry name" value="Protocadherin 1 gamma 2"/>
    <property type="match status" value="1"/>
</dbReference>
<dbReference type="PROSITE" id="PS00232">
    <property type="entry name" value="CADHERIN_1"/>
    <property type="match status" value="2"/>
</dbReference>
<dbReference type="FunFam" id="2.60.40.60:FF:000037">
    <property type="entry name" value="FAT atypical cadherin 1"/>
    <property type="match status" value="1"/>
</dbReference>
<evidence type="ECO:0000313" key="17">
    <source>
        <dbReference type="Proteomes" id="UP000515154"/>
    </source>
</evidence>